<reference evidence="1 2" key="1">
    <citation type="submission" date="2018-12" db="EMBL/GenBank/DDBJ databases">
        <authorList>
            <consortium name="Pathogen Informatics"/>
        </authorList>
    </citation>
    <scope>NUCLEOTIDE SEQUENCE [LARGE SCALE GENOMIC DNA]</scope>
    <source>
        <strain evidence="1 2">NCTC13635</strain>
    </source>
</reference>
<sequence>MAWDFFGILFQRFFFDQTQNRERQRFVITHGAGAGAARADVVAGLAQRRAQALTGHLQQAEARNMADLNARPVLTDGFAQTILHGALVANRGHIDEVDNDQAAEVAQTQLAGNFVSRFEVGIEGCLFDIAAAGGGGRS</sequence>
<proteinExistence type="predicted"/>
<organism evidence="1 2">
    <name type="scientific">Klebsiella pneumoniae</name>
    <dbReference type="NCBI Taxonomy" id="573"/>
    <lineage>
        <taxon>Bacteria</taxon>
        <taxon>Pseudomonadati</taxon>
        <taxon>Pseudomonadota</taxon>
        <taxon>Gammaproteobacteria</taxon>
        <taxon>Enterobacterales</taxon>
        <taxon>Enterobacteriaceae</taxon>
        <taxon>Klebsiella/Raoultella group</taxon>
        <taxon>Klebsiella</taxon>
        <taxon>Klebsiella pneumoniae complex</taxon>
    </lineage>
</organism>
<evidence type="ECO:0000313" key="1">
    <source>
        <dbReference type="EMBL" id="VEB07361.1"/>
    </source>
</evidence>
<name>A0A447S5J4_KLEPN</name>
<dbReference type="EMBL" id="LR134162">
    <property type="protein sequence ID" value="VEB07361.1"/>
    <property type="molecule type" value="Genomic_DNA"/>
</dbReference>
<protein>
    <submittedName>
        <fullName evidence="1">Uncharacterized protein</fullName>
    </submittedName>
</protein>
<gene>
    <name evidence="1" type="ORF">NCTC13635_06724</name>
</gene>
<accession>A0A447S5J4</accession>
<evidence type="ECO:0000313" key="2">
    <source>
        <dbReference type="Proteomes" id="UP000282433"/>
    </source>
</evidence>
<dbReference type="Proteomes" id="UP000282433">
    <property type="component" value="Chromosome"/>
</dbReference>
<dbReference type="AlphaFoldDB" id="A0A447S5J4"/>